<gene>
    <name evidence="2" type="ORF">SAMN02745119_02588</name>
</gene>
<evidence type="ECO:0000313" key="2">
    <source>
        <dbReference type="EMBL" id="SKA08427.1"/>
    </source>
</evidence>
<dbReference type="CDD" id="cd01045">
    <property type="entry name" value="Ferritin_like_AB"/>
    <property type="match status" value="1"/>
</dbReference>
<dbReference type="GO" id="GO:0016491">
    <property type="term" value="F:oxidoreductase activity"/>
    <property type="evidence" value="ECO:0007669"/>
    <property type="project" value="InterPro"/>
</dbReference>
<dbReference type="EMBL" id="FUWR01000015">
    <property type="protein sequence ID" value="SKA08427.1"/>
    <property type="molecule type" value="Genomic_DNA"/>
</dbReference>
<proteinExistence type="predicted"/>
<dbReference type="PANTHER" id="PTHR33531:SF7">
    <property type="entry name" value="HYPOTHETICAL MEMBRANE PROTEIN, CONSERVED"/>
    <property type="match status" value="1"/>
</dbReference>
<evidence type="ECO:0000313" key="3">
    <source>
        <dbReference type="Proteomes" id="UP000190102"/>
    </source>
</evidence>
<dbReference type="STRING" id="115783.SAMN02745119_02588"/>
<dbReference type="GO" id="GO:0046872">
    <property type="term" value="F:metal ion binding"/>
    <property type="evidence" value="ECO:0007669"/>
    <property type="project" value="InterPro"/>
</dbReference>
<dbReference type="Gene3D" id="1.20.1260.10">
    <property type="match status" value="1"/>
</dbReference>
<dbReference type="InterPro" id="IPR003251">
    <property type="entry name" value="Rr_diiron-bd_dom"/>
</dbReference>
<dbReference type="Proteomes" id="UP000190102">
    <property type="component" value="Unassembled WGS sequence"/>
</dbReference>
<dbReference type="Pfam" id="PF02915">
    <property type="entry name" value="Rubrerythrin"/>
    <property type="match status" value="1"/>
</dbReference>
<dbReference type="InterPro" id="IPR012347">
    <property type="entry name" value="Ferritin-like"/>
</dbReference>
<reference evidence="3" key="1">
    <citation type="submission" date="2017-02" db="EMBL/GenBank/DDBJ databases">
        <authorList>
            <person name="Varghese N."/>
            <person name="Submissions S."/>
        </authorList>
    </citation>
    <scope>NUCLEOTIDE SEQUENCE [LARGE SCALE GENOMIC DNA]</scope>
    <source>
        <strain evidence="3">ATCC BAA-34</strain>
    </source>
</reference>
<feature type="domain" description="Rubrerythrin diiron-binding" evidence="1">
    <location>
        <begin position="2"/>
        <end position="139"/>
    </location>
</feature>
<keyword evidence="3" id="KW-1185">Reference proteome</keyword>
<accession>A0A1T4QY03</accession>
<sequence length="164" mass="19162">MNILECAIQMELETKNHYCRLAQRVSQQELKQMFTLLAAAEEEHGNVMSNIKNIPDLASIHFKALKEAICIFRPFPDLHNISAELAYDMDAYHYVIHEEIKSISYYEDLITKTEDKRTQDIFTHLLEEEQKHLSLLENIYIFRNPSNTFSEAGKFSNLKQTLHA</sequence>
<dbReference type="SUPFAM" id="SSF47240">
    <property type="entry name" value="Ferritin-like"/>
    <property type="match status" value="1"/>
</dbReference>
<protein>
    <submittedName>
        <fullName evidence="2">Rubrerythrin</fullName>
    </submittedName>
</protein>
<dbReference type="InterPro" id="IPR009078">
    <property type="entry name" value="Ferritin-like_SF"/>
</dbReference>
<evidence type="ECO:0000259" key="1">
    <source>
        <dbReference type="Pfam" id="PF02915"/>
    </source>
</evidence>
<dbReference type="AlphaFoldDB" id="A0A1T4QY03"/>
<dbReference type="PANTHER" id="PTHR33531">
    <property type="entry name" value="RUBRERYTHRIN SUBFAMILY"/>
    <property type="match status" value="1"/>
</dbReference>
<name>A0A1T4QY03_9BACT</name>
<organism evidence="2 3">
    <name type="scientific">Trichlorobacter thiogenes</name>
    <dbReference type="NCBI Taxonomy" id="115783"/>
    <lineage>
        <taxon>Bacteria</taxon>
        <taxon>Pseudomonadati</taxon>
        <taxon>Thermodesulfobacteriota</taxon>
        <taxon>Desulfuromonadia</taxon>
        <taxon>Geobacterales</taxon>
        <taxon>Geobacteraceae</taxon>
        <taxon>Trichlorobacter</taxon>
    </lineage>
</organism>
<dbReference type="RefSeq" id="WP_161947501.1">
    <property type="nucleotide sequence ID" value="NZ_FUWR01000015.1"/>
</dbReference>